<dbReference type="Proteomes" id="UP000184394">
    <property type="component" value="Unassembled WGS sequence"/>
</dbReference>
<dbReference type="AlphaFoldDB" id="A0A1M7GQB4"/>
<dbReference type="EMBL" id="FRCT01000001">
    <property type="protein sequence ID" value="SHM18395.1"/>
    <property type="molecule type" value="Genomic_DNA"/>
</dbReference>
<protein>
    <submittedName>
        <fullName evidence="1">Uncharacterized protein</fullName>
    </submittedName>
</protein>
<sequence>MKNVIKKIASIAMAFTLLGTGTNVTRTISPKSNNTLVASASCRGNNHGRTYRTNIFKKGKAVGDYGVTYYRYGASLCCACNEIISLGKKNDFVVIKNETWNKLMRQGKITYIVDGVWYMINESAIRDKFCPYSY</sequence>
<reference evidence="1 2" key="1">
    <citation type="submission" date="2016-11" db="EMBL/GenBank/DDBJ databases">
        <authorList>
            <person name="Jaros S."/>
            <person name="Januszkiewicz K."/>
            <person name="Wedrychowicz H."/>
        </authorList>
    </citation>
    <scope>NUCLEOTIDE SEQUENCE [LARGE SCALE GENOMIC DNA]</scope>
    <source>
        <strain evidence="1 2">Y1</strain>
    </source>
</reference>
<gene>
    <name evidence="1" type="ORF">SAMN04487860_101430</name>
</gene>
<organism evidence="1 2">
    <name type="scientific">Ruminococcus flavefaciens</name>
    <dbReference type="NCBI Taxonomy" id="1265"/>
    <lineage>
        <taxon>Bacteria</taxon>
        <taxon>Bacillati</taxon>
        <taxon>Bacillota</taxon>
        <taxon>Clostridia</taxon>
        <taxon>Eubacteriales</taxon>
        <taxon>Oscillospiraceae</taxon>
        <taxon>Ruminococcus</taxon>
    </lineage>
</organism>
<evidence type="ECO:0000313" key="2">
    <source>
        <dbReference type="Proteomes" id="UP000184394"/>
    </source>
</evidence>
<evidence type="ECO:0000313" key="1">
    <source>
        <dbReference type="EMBL" id="SHM18395.1"/>
    </source>
</evidence>
<accession>A0A1M7GQB4</accession>
<dbReference type="OrthoDB" id="1829137at2"/>
<name>A0A1M7GQB4_RUMFL</name>
<proteinExistence type="predicted"/>
<dbReference type="RefSeq" id="WP_072948203.1">
    <property type="nucleotide sequence ID" value="NZ_FRCT01000001.1"/>
</dbReference>